<reference evidence="6" key="1">
    <citation type="journal article" date="2019" name="Int. J. Syst. Evol. Microbiol.">
        <title>The Global Catalogue of Microorganisms (GCM) 10K type strain sequencing project: providing services to taxonomists for standard genome sequencing and annotation.</title>
        <authorList>
            <consortium name="The Broad Institute Genomics Platform"/>
            <consortium name="The Broad Institute Genome Sequencing Center for Infectious Disease"/>
            <person name="Wu L."/>
            <person name="Ma J."/>
        </authorList>
    </citation>
    <scope>NUCLEOTIDE SEQUENCE [LARGE SCALE GENOMIC DNA]</scope>
    <source>
        <strain evidence="6">JCM 18959</strain>
    </source>
</reference>
<evidence type="ECO:0000313" key="6">
    <source>
        <dbReference type="Proteomes" id="UP001501407"/>
    </source>
</evidence>
<proteinExistence type="predicted"/>
<organism evidence="5 6">
    <name type="scientific">Microbacterium yannicii</name>
    <dbReference type="NCBI Taxonomy" id="671622"/>
    <lineage>
        <taxon>Bacteria</taxon>
        <taxon>Bacillati</taxon>
        <taxon>Actinomycetota</taxon>
        <taxon>Actinomycetes</taxon>
        <taxon>Micrococcales</taxon>
        <taxon>Microbacteriaceae</taxon>
        <taxon>Microbacterium</taxon>
    </lineage>
</organism>
<keyword evidence="1" id="KW-0378">Hydrolase</keyword>
<accession>A0ABP9MBG3</accession>
<evidence type="ECO:0000256" key="2">
    <source>
        <dbReference type="ARBA" id="ARBA00023295"/>
    </source>
</evidence>
<dbReference type="SUPFAM" id="SSF51445">
    <property type="entry name" value="(Trans)glycosidases"/>
    <property type="match status" value="1"/>
</dbReference>
<keyword evidence="6" id="KW-1185">Reference proteome</keyword>
<dbReference type="EMBL" id="BAABKZ010000002">
    <property type="protein sequence ID" value="GAA5092441.1"/>
    <property type="molecule type" value="Genomic_DNA"/>
</dbReference>
<gene>
    <name evidence="5" type="ORF">GCM10025760_21140</name>
</gene>
<dbReference type="InterPro" id="IPR040719">
    <property type="entry name" value="DUF5597"/>
</dbReference>
<dbReference type="InterPro" id="IPR017853">
    <property type="entry name" value="GH"/>
</dbReference>
<name>A0ABP9MBG3_9MICO</name>
<dbReference type="Gene3D" id="3.20.20.80">
    <property type="entry name" value="Glycosidases"/>
    <property type="match status" value="1"/>
</dbReference>
<sequence>MTDTTTKPTGRRPLPTVRRNGAATHLFVDGEPYLALGGELHNSSASSPEYMAPVWDHLAANGVGTVIGTASWQLVEPDEGRFDFTAVDDQIAQAQRRGIRLVLIWFGAYKNAESTYAPSWVRRDDDRFTRAERDPANLLTGRFTLDAPVLSVFDERLRDADARAFAELMAHIAEVDVHGTVIAVQVENEVGLLGDSRDRSPHAAAAWGAAVPAELLDGLAARGERLHPHVRAVWERNGARASGTWAEVFGTDGEGGEIFMSWGFSRYVDAVARAGIARHALPVFANAWLGPQPNALEPGRYPSGGPVARMLDVWQIGAPTLAFLSPDIYVDDFDGTLAQYAIDGNPIYVPEAKPEAALAFIAVGAYRAIGFNPFGIEDLPAGHEVFRAYEVLNALSGEIVRAHAEDRIHGFRVSTGEQQRVDIGGFEVTINGPFDTRGIFGTGTGSNAEDKVGYGLVLRTGEDEFLVTATSASLSFARQDAIVEIDELQEEVLRDGLWVRRRTLNGDERHFMFYGDDLRTVRISLLRRPRP</sequence>
<dbReference type="Pfam" id="PF18120">
    <property type="entry name" value="DUF5597"/>
    <property type="match status" value="1"/>
</dbReference>
<dbReference type="InterPro" id="IPR013529">
    <property type="entry name" value="Glyco_hydro_42_N"/>
</dbReference>
<comment type="caution">
    <text evidence="5">The sequence shown here is derived from an EMBL/GenBank/DDBJ whole genome shotgun (WGS) entry which is preliminary data.</text>
</comment>
<feature type="domain" description="Glycoside hydrolase family 42 N-terminal" evidence="3">
    <location>
        <begin position="67"/>
        <end position="206"/>
    </location>
</feature>
<protein>
    <submittedName>
        <fullName evidence="5">DUF5597 domain-containing protein</fullName>
    </submittedName>
</protein>
<evidence type="ECO:0000313" key="5">
    <source>
        <dbReference type="EMBL" id="GAA5092441.1"/>
    </source>
</evidence>
<dbReference type="RefSeq" id="WP_206687643.1">
    <property type="nucleotide sequence ID" value="NZ_BAABKZ010000002.1"/>
</dbReference>
<dbReference type="Pfam" id="PF02449">
    <property type="entry name" value="Glyco_hydro_42"/>
    <property type="match status" value="1"/>
</dbReference>
<evidence type="ECO:0000259" key="4">
    <source>
        <dbReference type="Pfam" id="PF18120"/>
    </source>
</evidence>
<keyword evidence="2" id="KW-0326">Glycosidase</keyword>
<dbReference type="Proteomes" id="UP001501407">
    <property type="component" value="Unassembled WGS sequence"/>
</dbReference>
<dbReference type="Gene3D" id="2.60.220.20">
    <property type="entry name" value="putative beta-Galactosidase from caulobacter crescentus"/>
    <property type="match status" value="1"/>
</dbReference>
<feature type="domain" description="DUF5597" evidence="4">
    <location>
        <begin position="387"/>
        <end position="510"/>
    </location>
</feature>
<evidence type="ECO:0000259" key="3">
    <source>
        <dbReference type="Pfam" id="PF02449"/>
    </source>
</evidence>
<evidence type="ECO:0000256" key="1">
    <source>
        <dbReference type="ARBA" id="ARBA00022801"/>
    </source>
</evidence>